<dbReference type="STRING" id="341036.SAMN05660649_01895"/>
<sequence>MLKIAKNLIGAILFVVAVAVGVYLIVDSVTYPQMKPVSTVLQTFTGEHGSPVVRSNTLLLKYNEYSCGDVELLYRGNAPQELIGLDYNRLKIKYPESQGWKVTFRDNELDITRKVNGFCGMHKEYRHLGLYEGKLAVFQGPLGYDDIVLSVVNVDLDLLPGDIRDKIFRADRYNELPTAEQEELQKTIEFPSEMAIYSVLENFDELERD</sequence>
<keyword evidence="1" id="KW-0812">Transmembrane</keyword>
<protein>
    <submittedName>
        <fullName evidence="2">Uncharacterized protein</fullName>
    </submittedName>
</protein>
<keyword evidence="1" id="KW-0472">Membrane</keyword>
<keyword evidence="1" id="KW-1133">Transmembrane helix</keyword>
<accession>A0A1I2SF76</accession>
<evidence type="ECO:0000313" key="2">
    <source>
        <dbReference type="EMBL" id="SFG51408.1"/>
    </source>
</evidence>
<dbReference type="AlphaFoldDB" id="A0A1I2SF76"/>
<gene>
    <name evidence="2" type="ORF">SAMN05660649_01895</name>
</gene>
<name>A0A1I2SF76_9FIRM</name>
<evidence type="ECO:0000313" key="3">
    <source>
        <dbReference type="Proteomes" id="UP000199337"/>
    </source>
</evidence>
<keyword evidence="3" id="KW-1185">Reference proteome</keyword>
<evidence type="ECO:0000256" key="1">
    <source>
        <dbReference type="SAM" id="Phobius"/>
    </source>
</evidence>
<feature type="transmembrane region" description="Helical" evidence="1">
    <location>
        <begin position="7"/>
        <end position="26"/>
    </location>
</feature>
<dbReference type="Proteomes" id="UP000199337">
    <property type="component" value="Unassembled WGS sequence"/>
</dbReference>
<organism evidence="2 3">
    <name type="scientific">Desulfotruncus arcticus DSM 17038</name>
    <dbReference type="NCBI Taxonomy" id="1121424"/>
    <lineage>
        <taxon>Bacteria</taxon>
        <taxon>Bacillati</taxon>
        <taxon>Bacillota</taxon>
        <taxon>Clostridia</taxon>
        <taxon>Eubacteriales</taxon>
        <taxon>Desulfallaceae</taxon>
        <taxon>Desulfotruncus</taxon>
    </lineage>
</organism>
<reference evidence="3" key="1">
    <citation type="submission" date="2016-10" db="EMBL/GenBank/DDBJ databases">
        <authorList>
            <person name="Varghese N."/>
            <person name="Submissions S."/>
        </authorList>
    </citation>
    <scope>NUCLEOTIDE SEQUENCE [LARGE SCALE GENOMIC DNA]</scope>
    <source>
        <strain evidence="3">DSM 17038</strain>
    </source>
</reference>
<proteinExistence type="predicted"/>
<dbReference type="EMBL" id="FOOX01000005">
    <property type="protein sequence ID" value="SFG51408.1"/>
    <property type="molecule type" value="Genomic_DNA"/>
</dbReference>